<protein>
    <recommendedName>
        <fullName evidence="2">CRAL-TRIO domain-containing protein</fullName>
    </recommendedName>
</protein>
<dbReference type="SMART" id="SM01100">
    <property type="entry name" value="CRAL_TRIO_N"/>
    <property type="match status" value="1"/>
</dbReference>
<gene>
    <name evidence="3" type="ORF">TWF694_000874</name>
</gene>
<evidence type="ECO:0000256" key="1">
    <source>
        <dbReference type="SAM" id="MobiDB-lite"/>
    </source>
</evidence>
<evidence type="ECO:0000313" key="4">
    <source>
        <dbReference type="Proteomes" id="UP001365542"/>
    </source>
</evidence>
<proteinExistence type="predicted"/>
<organism evidence="3 4">
    <name type="scientific">Orbilia ellipsospora</name>
    <dbReference type="NCBI Taxonomy" id="2528407"/>
    <lineage>
        <taxon>Eukaryota</taxon>
        <taxon>Fungi</taxon>
        <taxon>Dikarya</taxon>
        <taxon>Ascomycota</taxon>
        <taxon>Pezizomycotina</taxon>
        <taxon>Orbiliomycetes</taxon>
        <taxon>Orbiliales</taxon>
        <taxon>Orbiliaceae</taxon>
        <taxon>Orbilia</taxon>
    </lineage>
</organism>
<feature type="compositionally biased region" description="Basic and acidic residues" evidence="1">
    <location>
        <begin position="317"/>
        <end position="333"/>
    </location>
</feature>
<dbReference type="PANTHER" id="PTHR46590">
    <property type="entry name" value="PHOSPHATIDYLINOSITOL TRANSFER PROTEIN CSR1-RELATED"/>
    <property type="match status" value="1"/>
</dbReference>
<dbReference type="Pfam" id="PF03765">
    <property type="entry name" value="CRAL_TRIO_N"/>
    <property type="match status" value="1"/>
</dbReference>
<feature type="region of interest" description="Disordered" evidence="1">
    <location>
        <begin position="723"/>
        <end position="753"/>
    </location>
</feature>
<keyword evidence="4" id="KW-1185">Reference proteome</keyword>
<feature type="region of interest" description="Disordered" evidence="1">
    <location>
        <begin position="198"/>
        <end position="222"/>
    </location>
</feature>
<dbReference type="EMBL" id="JAVHJO010000001">
    <property type="protein sequence ID" value="KAK6544167.1"/>
    <property type="molecule type" value="Genomic_DNA"/>
</dbReference>
<dbReference type="SMART" id="SM00516">
    <property type="entry name" value="SEC14"/>
    <property type="match status" value="1"/>
</dbReference>
<dbReference type="InterPro" id="IPR036273">
    <property type="entry name" value="CRAL/TRIO_N_dom_sf"/>
</dbReference>
<dbReference type="Gene3D" id="3.40.525.10">
    <property type="entry name" value="CRAL-TRIO lipid binding domain"/>
    <property type="match status" value="1"/>
</dbReference>
<dbReference type="AlphaFoldDB" id="A0AAV9XRF6"/>
<accession>A0AAV9XRF6</accession>
<dbReference type="PROSITE" id="PS50191">
    <property type="entry name" value="CRAL_TRIO"/>
    <property type="match status" value="1"/>
</dbReference>
<feature type="domain" description="CRAL-TRIO" evidence="2">
    <location>
        <begin position="465"/>
        <end position="610"/>
    </location>
</feature>
<dbReference type="InterPro" id="IPR001251">
    <property type="entry name" value="CRAL-TRIO_dom"/>
</dbReference>
<dbReference type="SUPFAM" id="SSF52087">
    <property type="entry name" value="CRAL/TRIO domain"/>
    <property type="match status" value="1"/>
</dbReference>
<feature type="compositionally biased region" description="Low complexity" evidence="1">
    <location>
        <begin position="334"/>
        <end position="343"/>
    </location>
</feature>
<dbReference type="InterPro" id="IPR011074">
    <property type="entry name" value="CRAL/TRIO_N_dom"/>
</dbReference>
<dbReference type="Pfam" id="PF00650">
    <property type="entry name" value="CRAL_TRIO"/>
    <property type="match status" value="1"/>
</dbReference>
<sequence length="753" mass="84620">MITTSLSFLSKRNIVASPDLILSFSPGTYPIRRYLSPSCSRRRRSFRCLPPLFASDFCAAATTVVSTSTSSSRLISLRSRLVSTSPLSSELLLLPSSSRALLRSQKSCRFRFAQTRSFHNRFRSTRSEPISHFYPANHSSRKYITAATSAFIILLCTYSIAESPSIDPSNPKFIAAVKDFSNFYSFFRWWASTPDTASAPIPAPPSSGRDTPRNPNPRNPNDTIYIQEIMTTAIQPGRPETITPEQEVKLKAFWNATLSLFGQSSTQLEAPKPAPTDESTLADEISNVKIDQPEPPGTADSETKTKSKRKYFGLSASKKDKKDKKDEKDKDKLAPPASTVTGTPSPPPGLTADPEDKYNQGKDFKAALASQTPEQLRTTFWGFVKYDNPDALLLRFLRARKWDVDKALVMMVSTMHWRGQEVFVEDIVHEGELGALMHTRDELDLDAKKHCEGFLHQLRVGKSYIHGTDKDNRPVCIVSVRLHKAHEQTPESLERYTIYLIETTRLLLKHPTDTAAILFDMTGFGMSNMDYAPVKFMIKCFEAHYPECLGICLVHNAPWIFQGIWKIIKGWLDPVVASKVHFTTKVSDLAEFIPLSHIPKSLGGEEDWTYEYKEPIEGENPSIDSPTPEDLAEKSKLEDERKKIIEEYEKNTRDWIKEDSKGSSEHTDVKDERSGLRERLKGNYWGLDRFYRAKTYYDRIGMVGKNGDVDFYPSGKKVVEEKGKVNGASSTVPAPAPVGAADVPKHSSDDDVD</sequence>
<feature type="compositionally biased region" description="Basic and acidic residues" evidence="1">
    <location>
        <begin position="743"/>
        <end position="753"/>
    </location>
</feature>
<evidence type="ECO:0000259" key="2">
    <source>
        <dbReference type="PROSITE" id="PS50191"/>
    </source>
</evidence>
<dbReference type="InterPro" id="IPR036865">
    <property type="entry name" value="CRAL-TRIO_dom_sf"/>
</dbReference>
<feature type="region of interest" description="Disordered" evidence="1">
    <location>
        <begin position="616"/>
        <end position="636"/>
    </location>
</feature>
<dbReference type="CDD" id="cd00170">
    <property type="entry name" value="SEC14"/>
    <property type="match status" value="1"/>
</dbReference>
<dbReference type="SUPFAM" id="SSF46938">
    <property type="entry name" value="CRAL/TRIO N-terminal domain"/>
    <property type="match status" value="1"/>
</dbReference>
<name>A0AAV9XRF6_9PEZI</name>
<feature type="region of interest" description="Disordered" evidence="1">
    <location>
        <begin position="286"/>
        <end position="358"/>
    </location>
</feature>
<dbReference type="PANTHER" id="PTHR46590:SF1">
    <property type="entry name" value="PHOSPHATIDYLINOSITOL TRANSFER PROTEIN CSR1"/>
    <property type="match status" value="1"/>
</dbReference>
<reference evidence="3 4" key="1">
    <citation type="submission" date="2019-10" db="EMBL/GenBank/DDBJ databases">
        <authorList>
            <person name="Palmer J.M."/>
        </authorList>
    </citation>
    <scope>NUCLEOTIDE SEQUENCE [LARGE SCALE GENOMIC DNA]</scope>
    <source>
        <strain evidence="3 4">TWF694</strain>
    </source>
</reference>
<dbReference type="InterPro" id="IPR052432">
    <property type="entry name" value="PITP/CRAL-TRIO"/>
</dbReference>
<comment type="caution">
    <text evidence="3">The sequence shown here is derived from an EMBL/GenBank/DDBJ whole genome shotgun (WGS) entry which is preliminary data.</text>
</comment>
<evidence type="ECO:0000313" key="3">
    <source>
        <dbReference type="EMBL" id="KAK6544167.1"/>
    </source>
</evidence>
<dbReference type="Proteomes" id="UP001365542">
    <property type="component" value="Unassembled WGS sequence"/>
</dbReference>